<dbReference type="PANTHER" id="PTHR11070">
    <property type="entry name" value="UVRD / RECB / PCRA DNA HELICASE FAMILY MEMBER"/>
    <property type="match status" value="1"/>
</dbReference>
<dbReference type="SUPFAM" id="SSF52540">
    <property type="entry name" value="P-loop containing nucleoside triphosphate hydrolases"/>
    <property type="match status" value="1"/>
</dbReference>
<dbReference type="Proteomes" id="UP000823597">
    <property type="component" value="Unassembled WGS sequence"/>
</dbReference>
<evidence type="ECO:0000259" key="11">
    <source>
        <dbReference type="PROSITE" id="PS51198"/>
    </source>
</evidence>
<keyword evidence="3 10" id="KW-0378">Hydrolase</keyword>
<dbReference type="InterPro" id="IPR027417">
    <property type="entry name" value="P-loop_NTPase"/>
</dbReference>
<dbReference type="PANTHER" id="PTHR11070:SF3">
    <property type="entry name" value="DNA 3'-5' HELICASE"/>
    <property type="match status" value="1"/>
</dbReference>
<dbReference type="EC" id="5.6.2.4" evidence="8"/>
<evidence type="ECO:0000256" key="8">
    <source>
        <dbReference type="ARBA" id="ARBA00034808"/>
    </source>
</evidence>
<comment type="similarity">
    <text evidence="1">Belongs to the helicase family. UvrD subfamily.</text>
</comment>
<dbReference type="EMBL" id="JADIME010000029">
    <property type="protein sequence ID" value="MBO8464882.1"/>
    <property type="molecule type" value="Genomic_DNA"/>
</dbReference>
<evidence type="ECO:0000313" key="14">
    <source>
        <dbReference type="Proteomes" id="UP000823597"/>
    </source>
</evidence>
<dbReference type="Pfam" id="PF13361">
    <property type="entry name" value="UvrD_C"/>
    <property type="match status" value="1"/>
</dbReference>
<evidence type="ECO:0000256" key="2">
    <source>
        <dbReference type="ARBA" id="ARBA00022741"/>
    </source>
</evidence>
<feature type="domain" description="UvrD-like helicase ATP-binding" evidence="11">
    <location>
        <begin position="4"/>
        <end position="296"/>
    </location>
</feature>
<keyword evidence="6" id="KW-0413">Isomerase</keyword>
<dbReference type="GO" id="GO:0016787">
    <property type="term" value="F:hydrolase activity"/>
    <property type="evidence" value="ECO:0007669"/>
    <property type="project" value="UniProtKB-UniRule"/>
</dbReference>
<sequence length="676" mass="76947">MDLLFLNAQQRAAVEYNGKHLMVLAGAGTGKTRTIVARAAYLIFHGTDPKRIQILSFTRKSAGEIVERVKAMLPETKGLDGSTFHSWCYRITRSNPKIFPFSDFTILDESEQEDVFRFILGQNSEVAERTGIKAGVFKDVYSKVINTCCSLSMAIKDIVLAEERMTDAQKDEWIRNNKKYFEIVIHQYIDYKEQHKRLDYDDLLLQIINVLGSNPDAKKHIASKYDHILVDEMQDTNPLQWRLLTLFIDDCHLFCVGDDAQSIYGFRGADFRNVHSFRDRVTDSSVMKLEDNYRSTQEILDVSNWLISKSPLKYDKQLRSVRGTGNKPELVHFDSEWDEAGWIADDIMKGITDSEKSYSNYMVLSRTSNGTRTLQTIFTEKKIPYQVFGGMKLIESAHIKDVLSALKITANVKDDLSWMRYLKLWQGIGNKTSAKLIEGIGDCKTMEDCITMLKKMKIKDSDTIATLDAIKDMNNNPSKALEAAVEHMQNMLSARYGDDWERKSKDFPVLIKVAESYSTVTEFLSDFTLNPILDEGNMMADDSPRDVVTISTIHSAKGLEADTCYVLNVSPGVYPMARNIAKGSDEIEEERRCLYVALTRAKNRLVVTRNIRSIQCSNETIGQEDNEMPNNNTYFFNELPDTLFETECPKDNSIELDNSYTGCATMWIPAGGFDFN</sequence>
<evidence type="ECO:0000313" key="13">
    <source>
        <dbReference type="EMBL" id="MBO8464882.1"/>
    </source>
</evidence>
<comment type="caution">
    <text evidence="13">The sequence shown here is derived from an EMBL/GenBank/DDBJ whole genome shotgun (WGS) entry which is preliminary data.</text>
</comment>
<dbReference type="AlphaFoldDB" id="A0A9D9N952"/>
<dbReference type="InterPro" id="IPR000212">
    <property type="entry name" value="DNA_helicase_UvrD/REP"/>
</dbReference>
<keyword evidence="4 10" id="KW-0347">Helicase</keyword>
<comment type="catalytic activity">
    <reaction evidence="9">
        <text>ATP + H2O = ADP + phosphate + H(+)</text>
        <dbReference type="Rhea" id="RHEA:13065"/>
        <dbReference type="ChEBI" id="CHEBI:15377"/>
        <dbReference type="ChEBI" id="CHEBI:15378"/>
        <dbReference type="ChEBI" id="CHEBI:30616"/>
        <dbReference type="ChEBI" id="CHEBI:43474"/>
        <dbReference type="ChEBI" id="CHEBI:456216"/>
        <dbReference type="EC" id="5.6.2.4"/>
    </reaction>
</comment>
<comment type="catalytic activity">
    <reaction evidence="7">
        <text>Couples ATP hydrolysis with the unwinding of duplex DNA by translocating in the 3'-5' direction.</text>
        <dbReference type="EC" id="5.6.2.4"/>
    </reaction>
</comment>
<dbReference type="GO" id="GO:0000725">
    <property type="term" value="P:recombinational repair"/>
    <property type="evidence" value="ECO:0007669"/>
    <property type="project" value="TreeGrafter"/>
</dbReference>
<dbReference type="Gene3D" id="3.40.50.300">
    <property type="entry name" value="P-loop containing nucleotide triphosphate hydrolases"/>
    <property type="match status" value="2"/>
</dbReference>
<keyword evidence="5 10" id="KW-0067">ATP-binding</keyword>
<evidence type="ECO:0000256" key="6">
    <source>
        <dbReference type="ARBA" id="ARBA00023235"/>
    </source>
</evidence>
<dbReference type="PROSITE" id="PS51198">
    <property type="entry name" value="UVRD_HELICASE_ATP_BIND"/>
    <property type="match status" value="1"/>
</dbReference>
<dbReference type="Gene3D" id="1.10.486.10">
    <property type="entry name" value="PCRA, domain 4"/>
    <property type="match status" value="1"/>
</dbReference>
<evidence type="ECO:0000256" key="7">
    <source>
        <dbReference type="ARBA" id="ARBA00034617"/>
    </source>
</evidence>
<dbReference type="InterPro" id="IPR014017">
    <property type="entry name" value="DNA_helicase_UvrD-like_C"/>
</dbReference>
<dbReference type="GO" id="GO:0005829">
    <property type="term" value="C:cytosol"/>
    <property type="evidence" value="ECO:0007669"/>
    <property type="project" value="TreeGrafter"/>
</dbReference>
<feature type="domain" description="UvrD-like helicase C-terminal" evidence="12">
    <location>
        <begin position="297"/>
        <end position="558"/>
    </location>
</feature>
<dbReference type="Pfam" id="PF00580">
    <property type="entry name" value="UvrD-helicase"/>
    <property type="match status" value="1"/>
</dbReference>
<reference evidence="13" key="1">
    <citation type="submission" date="2020-10" db="EMBL/GenBank/DDBJ databases">
        <authorList>
            <person name="Gilroy R."/>
        </authorList>
    </citation>
    <scope>NUCLEOTIDE SEQUENCE</scope>
    <source>
        <strain evidence="13">10037</strain>
    </source>
</reference>
<dbReference type="GO" id="GO:0043138">
    <property type="term" value="F:3'-5' DNA helicase activity"/>
    <property type="evidence" value="ECO:0007669"/>
    <property type="project" value="UniProtKB-EC"/>
</dbReference>
<dbReference type="CDD" id="cd17932">
    <property type="entry name" value="DEXQc_UvrD"/>
    <property type="match status" value="1"/>
</dbReference>
<dbReference type="GO" id="GO:0003677">
    <property type="term" value="F:DNA binding"/>
    <property type="evidence" value="ECO:0007669"/>
    <property type="project" value="InterPro"/>
</dbReference>
<evidence type="ECO:0000256" key="3">
    <source>
        <dbReference type="ARBA" id="ARBA00022801"/>
    </source>
</evidence>
<feature type="binding site" evidence="10">
    <location>
        <begin position="25"/>
        <end position="32"/>
    </location>
    <ligand>
        <name>ATP</name>
        <dbReference type="ChEBI" id="CHEBI:30616"/>
    </ligand>
</feature>
<dbReference type="InterPro" id="IPR014016">
    <property type="entry name" value="UvrD-like_ATP-bd"/>
</dbReference>
<reference evidence="13" key="2">
    <citation type="journal article" date="2021" name="PeerJ">
        <title>Extensive microbial diversity within the chicken gut microbiome revealed by metagenomics and culture.</title>
        <authorList>
            <person name="Gilroy R."/>
            <person name="Ravi A."/>
            <person name="Getino M."/>
            <person name="Pursley I."/>
            <person name="Horton D.L."/>
            <person name="Alikhan N.F."/>
            <person name="Baker D."/>
            <person name="Gharbi K."/>
            <person name="Hall N."/>
            <person name="Watson M."/>
            <person name="Adriaenssens E.M."/>
            <person name="Foster-Nyarko E."/>
            <person name="Jarju S."/>
            <person name="Secka A."/>
            <person name="Antonio M."/>
            <person name="Oren A."/>
            <person name="Chaudhuri R.R."/>
            <person name="La Ragione R."/>
            <person name="Hildebrand F."/>
            <person name="Pallen M.J."/>
        </authorList>
    </citation>
    <scope>NUCLEOTIDE SEQUENCE</scope>
    <source>
        <strain evidence="13">10037</strain>
    </source>
</reference>
<dbReference type="GO" id="GO:0005524">
    <property type="term" value="F:ATP binding"/>
    <property type="evidence" value="ECO:0007669"/>
    <property type="project" value="UniProtKB-UniRule"/>
</dbReference>
<accession>A0A9D9N952</accession>
<protein>
    <recommendedName>
        <fullName evidence="8">DNA 3'-5' helicase</fullName>
        <ecNumber evidence="8">5.6.2.4</ecNumber>
    </recommendedName>
</protein>
<evidence type="ECO:0000259" key="12">
    <source>
        <dbReference type="PROSITE" id="PS51217"/>
    </source>
</evidence>
<evidence type="ECO:0000256" key="5">
    <source>
        <dbReference type="ARBA" id="ARBA00022840"/>
    </source>
</evidence>
<proteinExistence type="inferred from homology"/>
<dbReference type="PROSITE" id="PS51217">
    <property type="entry name" value="UVRD_HELICASE_CTER"/>
    <property type="match status" value="1"/>
</dbReference>
<evidence type="ECO:0000256" key="4">
    <source>
        <dbReference type="ARBA" id="ARBA00022806"/>
    </source>
</evidence>
<dbReference type="InterPro" id="IPR013986">
    <property type="entry name" value="DExx_box_DNA_helicase_dom_sf"/>
</dbReference>
<dbReference type="Gene3D" id="1.10.10.160">
    <property type="match status" value="1"/>
</dbReference>
<name>A0A9D9N952_9BACT</name>
<evidence type="ECO:0000256" key="10">
    <source>
        <dbReference type="PROSITE-ProRule" id="PRU00560"/>
    </source>
</evidence>
<evidence type="ECO:0000256" key="1">
    <source>
        <dbReference type="ARBA" id="ARBA00009922"/>
    </source>
</evidence>
<organism evidence="13 14">
    <name type="scientific">Candidatus Merdivivens pullistercoris</name>
    <dbReference type="NCBI Taxonomy" id="2840873"/>
    <lineage>
        <taxon>Bacteria</taxon>
        <taxon>Pseudomonadati</taxon>
        <taxon>Bacteroidota</taxon>
        <taxon>Bacteroidia</taxon>
        <taxon>Bacteroidales</taxon>
        <taxon>Muribaculaceae</taxon>
        <taxon>Muribaculaceae incertae sedis</taxon>
        <taxon>Candidatus Merdivivens</taxon>
    </lineage>
</organism>
<gene>
    <name evidence="13" type="ORF">IAB93_02655</name>
</gene>
<evidence type="ECO:0000256" key="9">
    <source>
        <dbReference type="ARBA" id="ARBA00048988"/>
    </source>
</evidence>
<keyword evidence="2 10" id="KW-0547">Nucleotide-binding</keyword>